<protein>
    <submittedName>
        <fullName evidence="1">Uncharacterized protein</fullName>
    </submittedName>
</protein>
<evidence type="ECO:0000313" key="1">
    <source>
        <dbReference type="EMBL" id="MPN02319.1"/>
    </source>
</evidence>
<gene>
    <name evidence="1" type="ORF">SDC9_149535</name>
</gene>
<sequence>MKGKENNALQRVLDAEWRNNTKQKDNRAKATKHGGVTCRQESIHEQCLCQTIPLQTIPGAAHHHIGEPRVRHGIKQRNRRTAQQLAEYLSEELNKKASSGHFCPAAVKTCGCPQ</sequence>
<dbReference type="AlphaFoldDB" id="A0A645EMG2"/>
<name>A0A645EMG2_9ZZZZ</name>
<proteinExistence type="predicted"/>
<dbReference type="EMBL" id="VSSQ01048269">
    <property type="protein sequence ID" value="MPN02319.1"/>
    <property type="molecule type" value="Genomic_DNA"/>
</dbReference>
<accession>A0A645EMG2</accession>
<organism evidence="1">
    <name type="scientific">bioreactor metagenome</name>
    <dbReference type="NCBI Taxonomy" id="1076179"/>
    <lineage>
        <taxon>unclassified sequences</taxon>
        <taxon>metagenomes</taxon>
        <taxon>ecological metagenomes</taxon>
    </lineage>
</organism>
<comment type="caution">
    <text evidence="1">The sequence shown here is derived from an EMBL/GenBank/DDBJ whole genome shotgun (WGS) entry which is preliminary data.</text>
</comment>
<reference evidence="1" key="1">
    <citation type="submission" date="2019-08" db="EMBL/GenBank/DDBJ databases">
        <authorList>
            <person name="Kucharzyk K."/>
            <person name="Murdoch R.W."/>
            <person name="Higgins S."/>
            <person name="Loffler F."/>
        </authorList>
    </citation>
    <scope>NUCLEOTIDE SEQUENCE</scope>
</reference>